<reference evidence="1" key="1">
    <citation type="journal article" date="2015" name="Nature">
        <title>Complex archaea that bridge the gap between prokaryotes and eukaryotes.</title>
        <authorList>
            <person name="Spang A."/>
            <person name="Saw J.H."/>
            <person name="Jorgensen S.L."/>
            <person name="Zaremba-Niedzwiedzka K."/>
            <person name="Martijn J."/>
            <person name="Lind A.E."/>
            <person name="van Eijk R."/>
            <person name="Schleper C."/>
            <person name="Guy L."/>
            <person name="Ettema T.J."/>
        </authorList>
    </citation>
    <scope>NUCLEOTIDE SEQUENCE</scope>
</reference>
<name>A0A0F9ASU4_9ZZZZ</name>
<organism evidence="1">
    <name type="scientific">marine sediment metagenome</name>
    <dbReference type="NCBI Taxonomy" id="412755"/>
    <lineage>
        <taxon>unclassified sequences</taxon>
        <taxon>metagenomes</taxon>
        <taxon>ecological metagenomes</taxon>
    </lineage>
</organism>
<dbReference type="AlphaFoldDB" id="A0A0F9ASU4"/>
<evidence type="ECO:0000313" key="1">
    <source>
        <dbReference type="EMBL" id="KKK81504.1"/>
    </source>
</evidence>
<gene>
    <name evidence="1" type="ORF">LCGC14_2812790</name>
</gene>
<feature type="non-terminal residue" evidence="1">
    <location>
        <position position="41"/>
    </location>
</feature>
<dbReference type="EMBL" id="LAZR01053093">
    <property type="protein sequence ID" value="KKK81504.1"/>
    <property type="molecule type" value="Genomic_DNA"/>
</dbReference>
<sequence length="41" mass="4839">MLKIISQNDDSQASVFVVFPVNPTLRRRIFTILFLLSMRRD</sequence>
<protein>
    <submittedName>
        <fullName evidence="1">Uncharacterized protein</fullName>
    </submittedName>
</protein>
<comment type="caution">
    <text evidence="1">The sequence shown here is derived from an EMBL/GenBank/DDBJ whole genome shotgun (WGS) entry which is preliminary data.</text>
</comment>
<accession>A0A0F9ASU4</accession>
<proteinExistence type="predicted"/>